<evidence type="ECO:0000313" key="1">
    <source>
        <dbReference type="EMBL" id="ELQ75029.1"/>
    </source>
</evidence>
<evidence type="ECO:0000313" key="2">
    <source>
        <dbReference type="Proteomes" id="UP000011185"/>
    </source>
</evidence>
<dbReference type="EMBL" id="JH993997">
    <property type="protein sequence ID" value="ELQ75029.1"/>
    <property type="molecule type" value="Genomic_DNA"/>
</dbReference>
<dbReference type="InParanoid" id="L7JUD2"/>
<name>L7JUD2_TRAHO</name>
<dbReference type="OrthoDB" id="10370686at2759"/>
<dbReference type="VEuPathDB" id="MicrosporidiaDB:THOM_2009"/>
<reference evidence="1 2" key="1">
    <citation type="journal article" date="2012" name="PLoS Pathog.">
        <title>The genome of the obligate intracellular parasite Trachipleistophora hominis: new insights into microsporidian genome dynamics and reductive evolution.</title>
        <authorList>
            <person name="Heinz E."/>
            <person name="Williams T.A."/>
            <person name="Nakjang S."/>
            <person name="Noel C.J."/>
            <person name="Swan D.C."/>
            <person name="Goldberg A.V."/>
            <person name="Harris S.R."/>
            <person name="Weinmaier T."/>
            <person name="Markert S."/>
            <person name="Becher D."/>
            <person name="Bernhardt J."/>
            <person name="Dagan T."/>
            <person name="Hacker C."/>
            <person name="Lucocq J.M."/>
            <person name="Schweder T."/>
            <person name="Rattei T."/>
            <person name="Hall N."/>
            <person name="Hirt R.P."/>
            <person name="Embley T.M."/>
        </authorList>
    </citation>
    <scope>NUCLEOTIDE SEQUENCE [LARGE SCALE GENOMIC DNA]</scope>
</reference>
<proteinExistence type="predicted"/>
<sequence>MVDSKFYVFIHCFISKRITKIVNTLNLLFSLDITITSFKICAAIFAPGMEFHVENGQFRIHNTNHNLLTLEITFDEEKEIKKPMNIPLLYPPPPSVISDVSQRTNIHVEVEHPFSQHFKFDHRFLVKYLLSLLYNKTVHLKVICFDEELKFDIFFETLRELLKRIDGTQVELFCDDTSKRIVIAGKVVYETKIFF</sequence>
<organism evidence="1 2">
    <name type="scientific">Trachipleistophora hominis</name>
    <name type="common">Microsporidian parasite</name>
    <dbReference type="NCBI Taxonomy" id="72359"/>
    <lineage>
        <taxon>Eukaryota</taxon>
        <taxon>Fungi</taxon>
        <taxon>Fungi incertae sedis</taxon>
        <taxon>Microsporidia</taxon>
        <taxon>Pleistophoridae</taxon>
        <taxon>Trachipleistophora</taxon>
    </lineage>
</organism>
<dbReference type="AlphaFoldDB" id="L7JUD2"/>
<dbReference type="OMA" id="HPFSQHF"/>
<gene>
    <name evidence="1" type="ORF">THOM_2009</name>
</gene>
<keyword evidence="2" id="KW-1185">Reference proteome</keyword>
<protein>
    <submittedName>
        <fullName evidence="1">Uncharacterized protein</fullName>
    </submittedName>
</protein>
<accession>L7JUD2</accession>
<dbReference type="HOGENOM" id="CLU_120622_0_0_1"/>
<dbReference type="Proteomes" id="UP000011185">
    <property type="component" value="Unassembled WGS sequence"/>
</dbReference>